<feature type="transmembrane region" description="Helical" evidence="1">
    <location>
        <begin position="23"/>
        <end position="44"/>
    </location>
</feature>
<dbReference type="Proteomes" id="UP000429229">
    <property type="component" value="Unassembled WGS sequence"/>
</dbReference>
<keyword evidence="1" id="KW-0812">Transmembrane</keyword>
<keyword evidence="3" id="KW-1185">Reference proteome</keyword>
<organism evidence="2 3">
    <name type="scientific">Alteriqipengyuania halimionae</name>
    <dbReference type="NCBI Taxonomy" id="1926630"/>
    <lineage>
        <taxon>Bacteria</taxon>
        <taxon>Pseudomonadati</taxon>
        <taxon>Pseudomonadota</taxon>
        <taxon>Alphaproteobacteria</taxon>
        <taxon>Sphingomonadales</taxon>
        <taxon>Erythrobacteraceae</taxon>
        <taxon>Alteriqipengyuania</taxon>
    </lineage>
</organism>
<gene>
    <name evidence="2" type="ORF">GRI68_08490</name>
</gene>
<reference evidence="2 3" key="1">
    <citation type="submission" date="2019-12" db="EMBL/GenBank/DDBJ databases">
        <title>Genomic-based taxomic classification of the family Erythrobacteraceae.</title>
        <authorList>
            <person name="Xu L."/>
        </authorList>
    </citation>
    <scope>NUCLEOTIDE SEQUENCE [LARGE SCALE GENOMIC DNA]</scope>
    <source>
        <strain evidence="2 3">LMG 29519</strain>
    </source>
</reference>
<protein>
    <submittedName>
        <fullName evidence="2">Uncharacterized protein</fullName>
    </submittedName>
</protein>
<dbReference type="OrthoDB" id="7410112at2"/>
<proteinExistence type="predicted"/>
<dbReference type="AlphaFoldDB" id="A0A6I4U7J9"/>
<name>A0A6I4U7J9_9SPHN</name>
<keyword evidence="1" id="KW-1133">Transmembrane helix</keyword>
<evidence type="ECO:0000313" key="2">
    <source>
        <dbReference type="EMBL" id="MXP10217.1"/>
    </source>
</evidence>
<evidence type="ECO:0000256" key="1">
    <source>
        <dbReference type="SAM" id="Phobius"/>
    </source>
</evidence>
<dbReference type="EMBL" id="WTYR01000001">
    <property type="protein sequence ID" value="MXP10217.1"/>
    <property type="molecule type" value="Genomic_DNA"/>
</dbReference>
<dbReference type="RefSeq" id="WP_160616845.1">
    <property type="nucleotide sequence ID" value="NZ_WTYR01000001.1"/>
</dbReference>
<sequence length="78" mass="8916">MDNPRDEAEAVEARARRNHFMIATNRLVGAVLIVLGMLIVAGRIDMQQSIGWLLVVFGIFDFFVFPLILARRYRTPPE</sequence>
<feature type="transmembrane region" description="Helical" evidence="1">
    <location>
        <begin position="50"/>
        <end position="70"/>
    </location>
</feature>
<keyword evidence="1" id="KW-0472">Membrane</keyword>
<evidence type="ECO:0000313" key="3">
    <source>
        <dbReference type="Proteomes" id="UP000429229"/>
    </source>
</evidence>
<comment type="caution">
    <text evidence="2">The sequence shown here is derived from an EMBL/GenBank/DDBJ whole genome shotgun (WGS) entry which is preliminary data.</text>
</comment>
<accession>A0A6I4U7J9</accession>